<sequence>MHDNERTTYKAGPRLVHSSPSAAHQDSPDLPYKTWPASAVENRILQLEFENSRLQRLVLELLAKNQLLRAGS</sequence>
<keyword evidence="3" id="KW-1185">Reference proteome</keyword>
<evidence type="ECO:0000256" key="1">
    <source>
        <dbReference type="SAM" id="MobiDB-lite"/>
    </source>
</evidence>
<evidence type="ECO:0000313" key="3">
    <source>
        <dbReference type="Proteomes" id="UP000289437"/>
    </source>
</evidence>
<proteinExistence type="predicted"/>
<reference evidence="2 3" key="1">
    <citation type="submission" date="2018-11" db="EMBL/GenBank/DDBJ databases">
        <authorList>
            <person name="Mardanov A.V."/>
            <person name="Ravin N.V."/>
            <person name="Dedysh S.N."/>
        </authorList>
    </citation>
    <scope>NUCLEOTIDE SEQUENCE [LARGE SCALE GENOMIC DNA]</scope>
    <source>
        <strain evidence="2 3">AF10</strain>
    </source>
</reference>
<reference evidence="3" key="2">
    <citation type="submission" date="2019-02" db="EMBL/GenBank/DDBJ databases">
        <title>Granulicella sibirica sp. nov., a psychrotolerant acidobacterium isolated from an organic soil layer in forested tundra, West Siberia.</title>
        <authorList>
            <person name="Oshkin I.Y."/>
            <person name="Kulichevskaya I.S."/>
            <person name="Rijpstra W.I.C."/>
            <person name="Sinninghe Damste J.S."/>
            <person name="Rakitin A.L."/>
            <person name="Ravin N.V."/>
            <person name="Dedysh S.N."/>
        </authorList>
    </citation>
    <scope>NUCLEOTIDE SEQUENCE [LARGE SCALE GENOMIC DNA]</scope>
    <source>
        <strain evidence="3">AF10</strain>
    </source>
</reference>
<comment type="caution">
    <text evidence="2">The sequence shown here is derived from an EMBL/GenBank/DDBJ whole genome shotgun (WGS) entry which is preliminary data.</text>
</comment>
<dbReference type="AlphaFoldDB" id="A0A4Q0T222"/>
<evidence type="ECO:0000313" key="2">
    <source>
        <dbReference type="EMBL" id="RXH56440.1"/>
    </source>
</evidence>
<dbReference type="EMBL" id="RDSM01000002">
    <property type="protein sequence ID" value="RXH56440.1"/>
    <property type="molecule type" value="Genomic_DNA"/>
</dbReference>
<organism evidence="2 3">
    <name type="scientific">Granulicella sibirica</name>
    <dbReference type="NCBI Taxonomy" id="2479048"/>
    <lineage>
        <taxon>Bacteria</taxon>
        <taxon>Pseudomonadati</taxon>
        <taxon>Acidobacteriota</taxon>
        <taxon>Terriglobia</taxon>
        <taxon>Terriglobales</taxon>
        <taxon>Acidobacteriaceae</taxon>
        <taxon>Granulicella</taxon>
    </lineage>
</organism>
<gene>
    <name evidence="2" type="ORF">GRAN_3297</name>
</gene>
<dbReference type="Proteomes" id="UP000289437">
    <property type="component" value="Unassembled WGS sequence"/>
</dbReference>
<name>A0A4Q0T222_9BACT</name>
<accession>A0A4Q0T222</accession>
<feature type="region of interest" description="Disordered" evidence="1">
    <location>
        <begin position="1"/>
        <end position="30"/>
    </location>
</feature>
<protein>
    <submittedName>
        <fullName evidence="2">Uncharacterized protein</fullName>
    </submittedName>
</protein>